<dbReference type="HOGENOM" id="CLU_813300_0_0_0"/>
<sequence>MRGNPRLRILILILLLTAALSIWYTLFTQTRPELAAPPVPSPPPAPAGEPPSANPSPTTPAATKPLEVLPVPFLITEAPEEAPLETSAPESETIVLGSTEVPPNPFVPLQVEEPAQAQLVARRGPPAPPAPVPTDNTPIPITPPEEARPPSIPLPKVVLPQGGSAAPVPEPLLGQGSLPIRLHPLERELNRAAPLAEAMPAVVPPTDPTTDLQLSLGAVGLEPIADTPPEPLDVPTEAAQPENPLLEWAAAQELTLEGVALGPVGIAILKSAYGYLTVPVGQPIPGTDILVKTVTAERVLLVQGPYTLTLEHGGGE</sequence>
<dbReference type="Proteomes" id="UP000007030">
    <property type="component" value="Chromosome"/>
</dbReference>
<reference evidence="2 3" key="1">
    <citation type="journal article" date="2012" name="Stand. Genomic Sci.">
        <title>Complete genome sequence of the aerobic, heterotroph Marinithermus hydrothermalis type strain (T1(T)) from a deep-sea hydrothermal vent chimney.</title>
        <authorList>
            <person name="Copeland A."/>
            <person name="Gu W."/>
            <person name="Yasawong M."/>
            <person name="Lapidus A."/>
            <person name="Lucas S."/>
            <person name="Deshpande S."/>
            <person name="Pagani I."/>
            <person name="Tapia R."/>
            <person name="Cheng J.F."/>
            <person name="Goodwin L.A."/>
            <person name="Pitluck S."/>
            <person name="Liolios K."/>
            <person name="Ivanova N."/>
            <person name="Mavromatis K."/>
            <person name="Mikhailova N."/>
            <person name="Pati A."/>
            <person name="Chen A."/>
            <person name="Palaniappan K."/>
            <person name="Land M."/>
            <person name="Pan C."/>
            <person name="Brambilla E.M."/>
            <person name="Rohde M."/>
            <person name="Tindall B.J."/>
            <person name="Sikorski J."/>
            <person name="Goker M."/>
            <person name="Detter J.C."/>
            <person name="Bristow J."/>
            <person name="Eisen J.A."/>
            <person name="Markowitz V."/>
            <person name="Hugenholtz P."/>
            <person name="Kyrpides N.C."/>
            <person name="Klenk H.P."/>
            <person name="Woyke T."/>
        </authorList>
    </citation>
    <scope>NUCLEOTIDE SEQUENCE [LARGE SCALE GENOMIC DNA]</scope>
    <source>
        <strain evidence="3">DSM 14884 / JCM 11576 / T1</strain>
    </source>
</reference>
<proteinExistence type="predicted"/>
<evidence type="ECO:0008006" key="4">
    <source>
        <dbReference type="Google" id="ProtNLM"/>
    </source>
</evidence>
<dbReference type="OrthoDB" id="25799at2"/>
<protein>
    <recommendedName>
        <fullName evidence="4">Competence protein PilW</fullName>
    </recommendedName>
</protein>
<evidence type="ECO:0000313" key="3">
    <source>
        <dbReference type="Proteomes" id="UP000007030"/>
    </source>
</evidence>
<name>F2NQQ8_MARHT</name>
<organism evidence="2 3">
    <name type="scientific">Marinithermus hydrothermalis (strain DSM 14884 / JCM 11576 / T1)</name>
    <dbReference type="NCBI Taxonomy" id="869210"/>
    <lineage>
        <taxon>Bacteria</taxon>
        <taxon>Thermotogati</taxon>
        <taxon>Deinococcota</taxon>
        <taxon>Deinococci</taxon>
        <taxon>Thermales</taxon>
        <taxon>Thermaceae</taxon>
        <taxon>Marinithermus</taxon>
    </lineage>
</organism>
<dbReference type="AlphaFoldDB" id="F2NQQ8"/>
<feature type="region of interest" description="Disordered" evidence="1">
    <location>
        <begin position="122"/>
        <end position="150"/>
    </location>
</feature>
<feature type="compositionally biased region" description="Pro residues" evidence="1">
    <location>
        <begin position="35"/>
        <end position="58"/>
    </location>
</feature>
<dbReference type="KEGG" id="mhd:Marky_1537"/>
<feature type="region of interest" description="Disordered" evidence="1">
    <location>
        <begin position="35"/>
        <end position="69"/>
    </location>
</feature>
<gene>
    <name evidence="2" type="ordered locus">Marky_1537</name>
</gene>
<dbReference type="eggNOG" id="ENOG5032VNY">
    <property type="taxonomic scope" value="Bacteria"/>
</dbReference>
<evidence type="ECO:0000313" key="2">
    <source>
        <dbReference type="EMBL" id="AEB12272.1"/>
    </source>
</evidence>
<dbReference type="EMBL" id="CP002630">
    <property type="protein sequence ID" value="AEB12272.1"/>
    <property type="molecule type" value="Genomic_DNA"/>
</dbReference>
<evidence type="ECO:0000256" key="1">
    <source>
        <dbReference type="SAM" id="MobiDB-lite"/>
    </source>
</evidence>
<accession>F2NQQ8</accession>
<dbReference type="RefSeq" id="WP_013704319.1">
    <property type="nucleotide sequence ID" value="NC_015387.1"/>
</dbReference>
<keyword evidence="3" id="KW-1185">Reference proteome</keyword>
<dbReference type="STRING" id="869210.Marky_1537"/>